<dbReference type="GO" id="GO:0016740">
    <property type="term" value="F:transferase activity"/>
    <property type="evidence" value="ECO:0007669"/>
    <property type="project" value="UniProtKB-KW"/>
</dbReference>
<dbReference type="PANTHER" id="PTHR43031">
    <property type="entry name" value="FAD-DEPENDENT OXIDOREDUCTASE"/>
    <property type="match status" value="1"/>
</dbReference>
<dbReference type="GO" id="GO:0003700">
    <property type="term" value="F:DNA-binding transcription factor activity"/>
    <property type="evidence" value="ECO:0007669"/>
    <property type="project" value="InterPro"/>
</dbReference>
<dbReference type="InterPro" id="IPR036388">
    <property type="entry name" value="WH-like_DNA-bd_sf"/>
</dbReference>
<sequence length="215" mass="23727">MRCPSTAGVAEEPVYAQLARIGKALSRPVRLRLLDQKEYTVEQLAEEAGIPLKNTSAQSQQRLRGTNLVTGRKEGTRVHHRTADPGVSEFLGRLQDFAEDRLADLRDAVAARLGDPAVMRPMKAAELRERFGDPGLVVIDVRPAEDYAAGHVPDAASVPMEELHERPAGLPRDAEIVAYCQGPYCVVSPEAVRLLREHGYRARPLDGGFTRWNRA</sequence>
<name>A0A852TVY7_9ACTN</name>
<dbReference type="Gene3D" id="3.40.250.10">
    <property type="entry name" value="Rhodanese-like domain"/>
    <property type="match status" value="1"/>
</dbReference>
<dbReference type="SUPFAM" id="SSF46785">
    <property type="entry name" value="Winged helix' DNA-binding domain"/>
    <property type="match status" value="1"/>
</dbReference>
<dbReference type="InterPro" id="IPR050229">
    <property type="entry name" value="GlpE_sulfurtransferase"/>
</dbReference>
<protein>
    <submittedName>
        <fullName evidence="2">Rhodanese-related sulfurtransferase/DNA-binding transcriptional ArsR family regulator</fullName>
    </submittedName>
</protein>
<dbReference type="SMART" id="SM00418">
    <property type="entry name" value="HTH_ARSR"/>
    <property type="match status" value="1"/>
</dbReference>
<dbReference type="PANTHER" id="PTHR43031:SF1">
    <property type="entry name" value="PYRIDINE NUCLEOTIDE-DISULPHIDE OXIDOREDUCTASE"/>
    <property type="match status" value="1"/>
</dbReference>
<dbReference type="SMART" id="SM00450">
    <property type="entry name" value="RHOD"/>
    <property type="match status" value="1"/>
</dbReference>
<keyword evidence="3" id="KW-1185">Reference proteome</keyword>
<dbReference type="InterPro" id="IPR011991">
    <property type="entry name" value="ArsR-like_HTH"/>
</dbReference>
<dbReference type="RefSeq" id="WP_179642203.1">
    <property type="nucleotide sequence ID" value="NZ_BAAAYY010000024.1"/>
</dbReference>
<dbReference type="AlphaFoldDB" id="A0A852TVY7"/>
<keyword evidence="2" id="KW-0808">Transferase</keyword>
<proteinExistence type="predicted"/>
<dbReference type="SUPFAM" id="SSF52821">
    <property type="entry name" value="Rhodanese/Cell cycle control phosphatase"/>
    <property type="match status" value="1"/>
</dbReference>
<dbReference type="CDD" id="cd00090">
    <property type="entry name" value="HTH_ARSR"/>
    <property type="match status" value="1"/>
</dbReference>
<gene>
    <name evidence="2" type="ORF">HDA32_001160</name>
</gene>
<dbReference type="InterPro" id="IPR001845">
    <property type="entry name" value="HTH_ArsR_DNA-bd_dom"/>
</dbReference>
<organism evidence="2 3">
    <name type="scientific">Spinactinospora alkalitolerans</name>
    <dbReference type="NCBI Taxonomy" id="687207"/>
    <lineage>
        <taxon>Bacteria</taxon>
        <taxon>Bacillati</taxon>
        <taxon>Actinomycetota</taxon>
        <taxon>Actinomycetes</taxon>
        <taxon>Streptosporangiales</taxon>
        <taxon>Nocardiopsidaceae</taxon>
        <taxon>Spinactinospora</taxon>
    </lineage>
</organism>
<reference evidence="2 3" key="1">
    <citation type="submission" date="2020-07" db="EMBL/GenBank/DDBJ databases">
        <title>Sequencing the genomes of 1000 actinobacteria strains.</title>
        <authorList>
            <person name="Klenk H.-P."/>
        </authorList>
    </citation>
    <scope>NUCLEOTIDE SEQUENCE [LARGE SCALE GENOMIC DNA]</scope>
    <source>
        <strain evidence="2 3">CXB654</strain>
    </source>
</reference>
<dbReference type="Pfam" id="PF00581">
    <property type="entry name" value="Rhodanese"/>
    <property type="match status" value="1"/>
</dbReference>
<evidence type="ECO:0000259" key="1">
    <source>
        <dbReference type="PROSITE" id="PS50206"/>
    </source>
</evidence>
<dbReference type="InterPro" id="IPR036873">
    <property type="entry name" value="Rhodanese-like_dom_sf"/>
</dbReference>
<comment type="caution">
    <text evidence="2">The sequence shown here is derived from an EMBL/GenBank/DDBJ whole genome shotgun (WGS) entry which is preliminary data.</text>
</comment>
<accession>A0A852TVY7</accession>
<feature type="domain" description="Rhodanese" evidence="1">
    <location>
        <begin position="132"/>
        <end position="214"/>
    </location>
</feature>
<evidence type="ECO:0000313" key="2">
    <source>
        <dbReference type="EMBL" id="NYE46040.1"/>
    </source>
</evidence>
<dbReference type="GO" id="GO:0003677">
    <property type="term" value="F:DNA binding"/>
    <property type="evidence" value="ECO:0007669"/>
    <property type="project" value="UniProtKB-KW"/>
</dbReference>
<dbReference type="EMBL" id="JACCCC010000001">
    <property type="protein sequence ID" value="NYE46040.1"/>
    <property type="molecule type" value="Genomic_DNA"/>
</dbReference>
<evidence type="ECO:0000313" key="3">
    <source>
        <dbReference type="Proteomes" id="UP000589036"/>
    </source>
</evidence>
<dbReference type="Gene3D" id="1.10.10.10">
    <property type="entry name" value="Winged helix-like DNA-binding domain superfamily/Winged helix DNA-binding domain"/>
    <property type="match status" value="1"/>
</dbReference>
<keyword evidence="2" id="KW-0238">DNA-binding</keyword>
<dbReference type="InterPro" id="IPR001763">
    <property type="entry name" value="Rhodanese-like_dom"/>
</dbReference>
<dbReference type="Proteomes" id="UP000589036">
    <property type="component" value="Unassembled WGS sequence"/>
</dbReference>
<dbReference type="PROSITE" id="PS50206">
    <property type="entry name" value="RHODANESE_3"/>
    <property type="match status" value="1"/>
</dbReference>
<dbReference type="InterPro" id="IPR036390">
    <property type="entry name" value="WH_DNA-bd_sf"/>
</dbReference>
<dbReference type="CDD" id="cd00158">
    <property type="entry name" value="RHOD"/>
    <property type="match status" value="1"/>
</dbReference>